<name>A0A4Y6EWD4_9CAUD</name>
<keyword evidence="3" id="KW-1185">Reference proteome</keyword>
<dbReference type="SUPFAM" id="SSF52540">
    <property type="entry name" value="P-loop containing nucleoside triphosphate hydrolases"/>
    <property type="match status" value="1"/>
</dbReference>
<dbReference type="EMBL" id="MK977707">
    <property type="protein sequence ID" value="QDF19734.1"/>
    <property type="molecule type" value="Genomic_DNA"/>
</dbReference>
<reference evidence="2 3" key="1">
    <citation type="submission" date="2019-05" db="EMBL/GenBank/DDBJ databases">
        <authorList>
            <person name="Kim R."/>
            <person name="Haleblian K.L."/>
            <person name="Torres C.-L.T."/>
            <person name="Chong M.Y."/>
            <person name="Duong K."/>
            <person name="Lee C."/>
            <person name="Lai L.T."/>
            <person name="Ballew A.S."/>
            <person name="Ly A.M."/>
            <person name="Wu S."/>
            <person name="Ngo R.T."/>
            <person name="Freise A.C."/>
            <person name="Reddi K."/>
            <person name="Moberg-Parker J."/>
            <person name="Garlena R.A."/>
            <person name="Russell D.A."/>
            <person name="Pope W.H."/>
            <person name="Jacobs-Sera D."/>
            <person name="Hatfull G.F."/>
        </authorList>
    </citation>
    <scope>NUCLEOTIDE SEQUENCE [LARGE SCALE GENOMIC DNA]</scope>
</reference>
<dbReference type="Proteomes" id="UP000318419">
    <property type="component" value="Genome"/>
</dbReference>
<dbReference type="KEGG" id="vg:80019392"/>
<evidence type="ECO:0000256" key="1">
    <source>
        <dbReference type="SAM" id="MobiDB-lite"/>
    </source>
</evidence>
<dbReference type="InterPro" id="IPR027417">
    <property type="entry name" value="P-loop_NTPase"/>
</dbReference>
<proteinExistence type="predicted"/>
<organism evidence="2 3">
    <name type="scientific">Mycobacterium phage LilSpotty</name>
    <dbReference type="NCBI Taxonomy" id="2588512"/>
    <lineage>
        <taxon>Viruses</taxon>
        <taxon>Duplodnaviria</taxon>
        <taxon>Heunggongvirae</taxon>
        <taxon>Uroviricota</taxon>
        <taxon>Caudoviricetes</taxon>
        <taxon>Lilspottyvirus</taxon>
        <taxon>Lilspottyvirus lilspotty</taxon>
    </lineage>
</organism>
<dbReference type="GeneID" id="80019392"/>
<gene>
    <name evidence="2" type="primary">2</name>
    <name evidence="2" type="ORF">SEA_LILSPOTTY_2</name>
</gene>
<accession>A0A4Y6EWD4</accession>
<evidence type="ECO:0000313" key="3">
    <source>
        <dbReference type="Proteomes" id="UP000318419"/>
    </source>
</evidence>
<dbReference type="Gene3D" id="3.40.50.300">
    <property type="entry name" value="P-loop containing nucleotide triphosphate hydrolases"/>
    <property type="match status" value="1"/>
</dbReference>
<dbReference type="RefSeq" id="YP_010754791.1">
    <property type="nucleotide sequence ID" value="NC_073464.1"/>
</dbReference>
<evidence type="ECO:0000313" key="2">
    <source>
        <dbReference type="EMBL" id="QDF19734.1"/>
    </source>
</evidence>
<feature type="region of interest" description="Disordered" evidence="1">
    <location>
        <begin position="1"/>
        <end position="22"/>
    </location>
</feature>
<dbReference type="Pfam" id="PF03237">
    <property type="entry name" value="Terminase_6N"/>
    <property type="match status" value="1"/>
</dbReference>
<protein>
    <submittedName>
        <fullName evidence="2">Terminase large subunit</fullName>
    </submittedName>
</protein>
<sequence>MAPGTKSPARPGAAARRRRATNPRRLSECARHVVTPRGIVATSWPKVRETCRRLGWEFDGWQDDAGRLILAKRADGEYAADTIVISIPRQVGKTYLIGCIIFALCLQTPGLKVIWTAQVKDTALETFDQFLSMSEKPKVKPHIAATPRGKGDEAILFKNGSSIEFGARDSGFGRGRTDVDVIVFDEGQHLSNEALENMGAAQNVADNPLCFVMGTPPRPRDKGEFFSLLRQEALDGDSDGTLYIEMSADRGCDPMDRDQWRKANPSFPFRTTERAMLRLRKKLRNEDSWRREALGIWDAVQGGVVSSKRWGDLVGEQFDGAPVSFGVASHDGRFSVVACWADGESRWVREFVAHVRLDVVADWLAEHARRGVVMIPNYGAAAPLVPILQARRVTAKSASFGEVGRGCELLSEGCEAGWLTHDDQPQLMDSLNGARKKYGRDGAVWTFDLKLSVRNAPAMAMVLALAGAAGVRDRTERRVRKAVIG</sequence>